<dbReference type="AlphaFoldDB" id="A0A4S8LSR6"/>
<organism evidence="2 3">
    <name type="scientific">Dendrothele bispora (strain CBS 962.96)</name>
    <dbReference type="NCBI Taxonomy" id="1314807"/>
    <lineage>
        <taxon>Eukaryota</taxon>
        <taxon>Fungi</taxon>
        <taxon>Dikarya</taxon>
        <taxon>Basidiomycota</taxon>
        <taxon>Agaricomycotina</taxon>
        <taxon>Agaricomycetes</taxon>
        <taxon>Agaricomycetidae</taxon>
        <taxon>Agaricales</taxon>
        <taxon>Agaricales incertae sedis</taxon>
        <taxon>Dendrothele</taxon>
    </lineage>
</organism>
<dbReference type="Proteomes" id="UP000297245">
    <property type="component" value="Unassembled WGS sequence"/>
</dbReference>
<proteinExistence type="predicted"/>
<feature type="region of interest" description="Disordered" evidence="1">
    <location>
        <begin position="1"/>
        <end position="20"/>
    </location>
</feature>
<feature type="compositionally biased region" description="Polar residues" evidence="1">
    <location>
        <begin position="1"/>
        <end position="10"/>
    </location>
</feature>
<protein>
    <submittedName>
        <fullName evidence="2">Uncharacterized protein</fullName>
    </submittedName>
</protein>
<evidence type="ECO:0000313" key="2">
    <source>
        <dbReference type="EMBL" id="THU91968.1"/>
    </source>
</evidence>
<name>A0A4S8LSR6_DENBC</name>
<sequence>MFGVTHTYTGGENDDSPNKEISPKMCSLIVDRKLLPAGIVDTHAPMLTIRYRKTRRTGKWPNLQCFMPTLGFNTIFGRGSHHFSPPVSFKFGAHCGKFPLESKGLVLTEFTRTGTGSFMFEGDIRSQNSRVNVRRTLLLLAIRKRPDTPIVTGGELYTYNPIGDSVESSWNPSWISLFVTRSATEISLTVNS</sequence>
<gene>
    <name evidence="2" type="ORF">K435DRAFT_800883</name>
</gene>
<keyword evidence="3" id="KW-1185">Reference proteome</keyword>
<evidence type="ECO:0000313" key="3">
    <source>
        <dbReference type="Proteomes" id="UP000297245"/>
    </source>
</evidence>
<evidence type="ECO:0000256" key="1">
    <source>
        <dbReference type="SAM" id="MobiDB-lite"/>
    </source>
</evidence>
<reference evidence="2 3" key="1">
    <citation type="journal article" date="2019" name="Nat. Ecol. Evol.">
        <title>Megaphylogeny resolves global patterns of mushroom evolution.</title>
        <authorList>
            <person name="Varga T."/>
            <person name="Krizsan K."/>
            <person name="Foldi C."/>
            <person name="Dima B."/>
            <person name="Sanchez-Garcia M."/>
            <person name="Sanchez-Ramirez S."/>
            <person name="Szollosi G.J."/>
            <person name="Szarkandi J.G."/>
            <person name="Papp V."/>
            <person name="Albert L."/>
            <person name="Andreopoulos W."/>
            <person name="Angelini C."/>
            <person name="Antonin V."/>
            <person name="Barry K.W."/>
            <person name="Bougher N.L."/>
            <person name="Buchanan P."/>
            <person name="Buyck B."/>
            <person name="Bense V."/>
            <person name="Catcheside P."/>
            <person name="Chovatia M."/>
            <person name="Cooper J."/>
            <person name="Damon W."/>
            <person name="Desjardin D."/>
            <person name="Finy P."/>
            <person name="Geml J."/>
            <person name="Haridas S."/>
            <person name="Hughes K."/>
            <person name="Justo A."/>
            <person name="Karasinski D."/>
            <person name="Kautmanova I."/>
            <person name="Kiss B."/>
            <person name="Kocsube S."/>
            <person name="Kotiranta H."/>
            <person name="LaButti K.M."/>
            <person name="Lechner B.E."/>
            <person name="Liimatainen K."/>
            <person name="Lipzen A."/>
            <person name="Lukacs Z."/>
            <person name="Mihaltcheva S."/>
            <person name="Morgado L.N."/>
            <person name="Niskanen T."/>
            <person name="Noordeloos M.E."/>
            <person name="Ohm R.A."/>
            <person name="Ortiz-Santana B."/>
            <person name="Ovrebo C."/>
            <person name="Racz N."/>
            <person name="Riley R."/>
            <person name="Savchenko A."/>
            <person name="Shiryaev A."/>
            <person name="Soop K."/>
            <person name="Spirin V."/>
            <person name="Szebenyi C."/>
            <person name="Tomsovsky M."/>
            <person name="Tulloss R.E."/>
            <person name="Uehling J."/>
            <person name="Grigoriev I.V."/>
            <person name="Vagvolgyi C."/>
            <person name="Papp T."/>
            <person name="Martin F.M."/>
            <person name="Miettinen O."/>
            <person name="Hibbett D.S."/>
            <person name="Nagy L.G."/>
        </authorList>
    </citation>
    <scope>NUCLEOTIDE SEQUENCE [LARGE SCALE GENOMIC DNA]</scope>
    <source>
        <strain evidence="2 3">CBS 962.96</strain>
    </source>
</reference>
<accession>A0A4S8LSR6</accession>
<dbReference type="EMBL" id="ML179293">
    <property type="protein sequence ID" value="THU91968.1"/>
    <property type="molecule type" value="Genomic_DNA"/>
</dbReference>